<dbReference type="AlphaFoldDB" id="X1RLG0"/>
<proteinExistence type="predicted"/>
<evidence type="ECO:0000313" key="1">
    <source>
        <dbReference type="EMBL" id="GAI81592.1"/>
    </source>
</evidence>
<comment type="caution">
    <text evidence="1">The sequence shown here is derived from an EMBL/GenBank/DDBJ whole genome shotgun (WGS) entry which is preliminary data.</text>
</comment>
<dbReference type="EMBL" id="BARW01008195">
    <property type="protein sequence ID" value="GAI81592.1"/>
    <property type="molecule type" value="Genomic_DNA"/>
</dbReference>
<sequence length="60" mass="6509">MPKQEMVPARGPSHGKYGWCKPEWDLLCWTRRELGQGDLAGVAVGALAGWVGGNKNGSRE</sequence>
<organism evidence="1">
    <name type="scientific">marine sediment metagenome</name>
    <dbReference type="NCBI Taxonomy" id="412755"/>
    <lineage>
        <taxon>unclassified sequences</taxon>
        <taxon>metagenomes</taxon>
        <taxon>ecological metagenomes</taxon>
    </lineage>
</organism>
<name>X1RLG0_9ZZZZ</name>
<accession>X1RLG0</accession>
<gene>
    <name evidence="1" type="ORF">S12H4_16878</name>
</gene>
<protein>
    <submittedName>
        <fullName evidence="1">Uncharacterized protein</fullName>
    </submittedName>
</protein>
<reference evidence="1" key="1">
    <citation type="journal article" date="2014" name="Front. Microbiol.">
        <title>High frequency of phylogenetically diverse reductive dehalogenase-homologous genes in deep subseafloor sedimentary metagenomes.</title>
        <authorList>
            <person name="Kawai M."/>
            <person name="Futagami T."/>
            <person name="Toyoda A."/>
            <person name="Takaki Y."/>
            <person name="Nishi S."/>
            <person name="Hori S."/>
            <person name="Arai W."/>
            <person name="Tsubouchi T."/>
            <person name="Morono Y."/>
            <person name="Uchiyama I."/>
            <person name="Ito T."/>
            <person name="Fujiyama A."/>
            <person name="Inagaki F."/>
            <person name="Takami H."/>
        </authorList>
    </citation>
    <scope>NUCLEOTIDE SEQUENCE</scope>
    <source>
        <strain evidence="1">Expedition CK06-06</strain>
    </source>
</reference>